<evidence type="ECO:0000256" key="11">
    <source>
        <dbReference type="ARBA" id="ARBA00022837"/>
    </source>
</evidence>
<dbReference type="FunFam" id="3.10.100.10:FF:000007">
    <property type="entry name" value="L-selectin"/>
    <property type="match status" value="1"/>
</dbReference>
<dbReference type="Pfam" id="PF00084">
    <property type="entry name" value="Sushi"/>
    <property type="match status" value="4"/>
</dbReference>
<keyword evidence="10" id="KW-0677">Repeat</keyword>
<keyword evidence="3" id="KW-1003">Cell membrane</keyword>
<feature type="domain" description="Sushi" evidence="23">
    <location>
        <begin position="421"/>
        <end position="482"/>
    </location>
</feature>
<feature type="region of interest" description="Disordered" evidence="19">
    <location>
        <begin position="280"/>
        <end position="308"/>
    </location>
</feature>
<evidence type="ECO:0000256" key="10">
    <source>
        <dbReference type="ARBA" id="ARBA00022737"/>
    </source>
</evidence>
<dbReference type="SUPFAM" id="SSF56436">
    <property type="entry name" value="C-type lectin-like"/>
    <property type="match status" value="1"/>
</dbReference>
<feature type="disulfide bond" evidence="18">
    <location>
        <begin position="453"/>
        <end position="480"/>
    </location>
</feature>
<reference evidence="24" key="2">
    <citation type="submission" date="2025-09" db="UniProtKB">
        <authorList>
            <consortium name="Ensembl"/>
        </authorList>
    </citation>
    <scope>IDENTIFICATION</scope>
</reference>
<dbReference type="SMART" id="SM00034">
    <property type="entry name" value="CLECT"/>
    <property type="match status" value="1"/>
</dbReference>
<dbReference type="SMART" id="SM00181">
    <property type="entry name" value="EGF"/>
    <property type="match status" value="1"/>
</dbReference>
<feature type="disulfide bond" evidence="17">
    <location>
        <begin position="181"/>
        <end position="190"/>
    </location>
</feature>
<feature type="disulfide bond" evidence="18">
    <location>
        <begin position="582"/>
        <end position="609"/>
    </location>
</feature>
<keyword evidence="5 18" id="KW-0768">Sushi</keyword>
<comment type="subcellular location">
    <subcellularLocation>
        <location evidence="1">Cell membrane</location>
        <topology evidence="1">Single-pass type I membrane protein</topology>
    </subcellularLocation>
</comment>
<dbReference type="PROSITE" id="PS00022">
    <property type="entry name" value="EGF_1"/>
    <property type="match status" value="1"/>
</dbReference>
<dbReference type="Pfam" id="PF00059">
    <property type="entry name" value="Lectin_C"/>
    <property type="match status" value="1"/>
</dbReference>
<dbReference type="GO" id="GO:0007155">
    <property type="term" value="P:cell adhesion"/>
    <property type="evidence" value="ECO:0007669"/>
    <property type="project" value="UniProtKB-KW"/>
</dbReference>
<evidence type="ECO:0000256" key="14">
    <source>
        <dbReference type="ARBA" id="ARBA00023136"/>
    </source>
</evidence>
<evidence type="ECO:0000256" key="12">
    <source>
        <dbReference type="ARBA" id="ARBA00022889"/>
    </source>
</evidence>
<evidence type="ECO:0000256" key="16">
    <source>
        <dbReference type="ARBA" id="ARBA00023180"/>
    </source>
</evidence>
<dbReference type="InterPro" id="IPR035976">
    <property type="entry name" value="Sushi/SCR/CCP_sf"/>
</dbReference>
<evidence type="ECO:0000313" key="25">
    <source>
        <dbReference type="Proteomes" id="UP000694521"/>
    </source>
</evidence>
<evidence type="ECO:0000256" key="6">
    <source>
        <dbReference type="ARBA" id="ARBA00022692"/>
    </source>
</evidence>
<evidence type="ECO:0000256" key="7">
    <source>
        <dbReference type="ARBA" id="ARBA00022723"/>
    </source>
</evidence>
<dbReference type="SUPFAM" id="SSF57196">
    <property type="entry name" value="EGF/Laminin"/>
    <property type="match status" value="1"/>
</dbReference>
<proteinExistence type="inferred from homology"/>
<feature type="disulfide bond" evidence="18">
    <location>
        <begin position="520"/>
        <end position="547"/>
    </location>
</feature>
<dbReference type="InterPro" id="IPR051277">
    <property type="entry name" value="SEZ6_CSMD_C4BPB_Regulators"/>
</dbReference>
<dbReference type="InterPro" id="IPR002396">
    <property type="entry name" value="Selectin_superfamily"/>
</dbReference>
<evidence type="ECO:0000259" key="22">
    <source>
        <dbReference type="PROSITE" id="PS50041"/>
    </source>
</evidence>
<dbReference type="InterPro" id="IPR016187">
    <property type="entry name" value="CTDL_fold"/>
</dbReference>
<dbReference type="PRINTS" id="PR00343">
    <property type="entry name" value="SELECTIN"/>
</dbReference>
<keyword evidence="13 20" id="KW-1133">Transmembrane helix</keyword>
<evidence type="ECO:0000256" key="2">
    <source>
        <dbReference type="ARBA" id="ARBA00007360"/>
    </source>
</evidence>
<dbReference type="CDD" id="cd00033">
    <property type="entry name" value="CCP"/>
    <property type="match status" value="4"/>
</dbReference>
<sequence>RLWCEVLFIEAVFQRSTLCFWAWVPVNLGMVTQVEAWTYSYSNQGIYSWEQARNYCRTFFTDLVAIQNKEEIGYLNATLPFHKQYYWIGIRKQNSVWTWVGTNKALTKEAENWAKGEPNNRRSNQDCVEIYIKRQQEAGKWNDEPCHKRKTALCYKASCQASTCRPHGECVEVIESYRCECHPGFEGDECDTGECLAGSDSPSVQCPTLNPKGARMTCSHPFGDFRYNSTCDFVCPEGFERRGAGTLQCLASRQWSAETPTCAGRDCRGLGLGVLPPPSHPSHRLLLPKAPSSLGKVDTEGRKPPWGRKPQRSELRFVVLQRQRKSSCWHLEGSQLLSRCPREVLSFLVVGACAEPCSTSSVPLRGGSVCLHKDGTSGDAEQIRDTKGHLLYGETQREGQGTRWLCLFHPHQLCLCLVAAVACPELAAPKSGQVNCSHPHGASAFSSTCDFSCQEGFEVTGSERLWCTAGGAWSGAPPHCKGRAGVSITCPMLRAPEHGQMNCSHLYGSFTFTSTCAFSCQPGFELKGSQSRVCMAMRTWTGDTPRCRAISCPVLEPPSRGHLNCSHPHGNFTYNSTCTFSCEDGFVRMGAGLLRCQAMGNWTSRSPVCKGTVGSALVVAGVVLSGTLLALLAKRLSDRGTETPPAARARLGWGLSDRVVTETQGGWADGKGLEM</sequence>
<dbReference type="GO" id="GO:0005509">
    <property type="term" value="F:calcium ion binding"/>
    <property type="evidence" value="ECO:0007669"/>
    <property type="project" value="InterPro"/>
</dbReference>
<keyword evidence="25" id="KW-1185">Reference proteome</keyword>
<dbReference type="InterPro" id="IPR001304">
    <property type="entry name" value="C-type_lectin-like"/>
</dbReference>
<dbReference type="SMART" id="SM00179">
    <property type="entry name" value="EGF_CA"/>
    <property type="match status" value="1"/>
</dbReference>
<evidence type="ECO:0000256" key="3">
    <source>
        <dbReference type="ARBA" id="ARBA00022475"/>
    </source>
</evidence>
<evidence type="ECO:0000313" key="24">
    <source>
        <dbReference type="Ensembl" id="ENSACDP00005022489.1"/>
    </source>
</evidence>
<evidence type="ECO:0000256" key="17">
    <source>
        <dbReference type="PROSITE-ProRule" id="PRU00076"/>
    </source>
</evidence>
<evidence type="ECO:0000259" key="21">
    <source>
        <dbReference type="PROSITE" id="PS50026"/>
    </source>
</evidence>
<dbReference type="AlphaFoldDB" id="A0A8B9EL91"/>
<organism evidence="24 25">
    <name type="scientific">Anser cygnoides</name>
    <name type="common">Swan goose</name>
    <dbReference type="NCBI Taxonomy" id="8845"/>
    <lineage>
        <taxon>Eukaryota</taxon>
        <taxon>Metazoa</taxon>
        <taxon>Chordata</taxon>
        <taxon>Craniata</taxon>
        <taxon>Vertebrata</taxon>
        <taxon>Euteleostomi</taxon>
        <taxon>Archelosauria</taxon>
        <taxon>Archosauria</taxon>
        <taxon>Dinosauria</taxon>
        <taxon>Saurischia</taxon>
        <taxon>Theropoda</taxon>
        <taxon>Coelurosauria</taxon>
        <taxon>Aves</taxon>
        <taxon>Neognathae</taxon>
        <taxon>Galloanserae</taxon>
        <taxon>Anseriformes</taxon>
        <taxon>Anatidae</taxon>
        <taxon>Anserinae</taxon>
        <taxon>Anser</taxon>
    </lineage>
</organism>
<dbReference type="InterPro" id="IPR033991">
    <property type="entry name" value="Selectin_CTLD"/>
</dbReference>
<dbReference type="SMART" id="SM00032">
    <property type="entry name" value="CCP"/>
    <property type="match status" value="4"/>
</dbReference>
<feature type="transmembrane region" description="Helical" evidence="20">
    <location>
        <begin position="613"/>
        <end position="633"/>
    </location>
</feature>
<evidence type="ECO:0000256" key="15">
    <source>
        <dbReference type="ARBA" id="ARBA00023157"/>
    </source>
</evidence>
<dbReference type="GO" id="GO:0005886">
    <property type="term" value="C:plasma membrane"/>
    <property type="evidence" value="ECO:0007669"/>
    <property type="project" value="UniProtKB-SubCell"/>
</dbReference>
<comment type="similarity">
    <text evidence="2">Belongs to the selectin/LECAM family.</text>
</comment>
<dbReference type="PROSITE" id="PS00615">
    <property type="entry name" value="C_TYPE_LECTIN_1"/>
    <property type="match status" value="1"/>
</dbReference>
<dbReference type="PROSITE" id="PS01186">
    <property type="entry name" value="EGF_2"/>
    <property type="match status" value="1"/>
</dbReference>
<dbReference type="PANTHER" id="PTHR45656:SF2">
    <property type="entry name" value="SEIZURE 6-LIKE PROTEIN 2"/>
    <property type="match status" value="1"/>
</dbReference>
<reference evidence="24" key="1">
    <citation type="submission" date="2025-08" db="UniProtKB">
        <authorList>
            <consortium name="Ensembl"/>
        </authorList>
    </citation>
    <scope>IDENTIFICATION</scope>
</reference>
<feature type="domain" description="Sushi" evidence="23">
    <location>
        <begin position="488"/>
        <end position="549"/>
    </location>
</feature>
<keyword evidence="16" id="KW-0325">Glycoprotein</keyword>
<dbReference type="CDD" id="cd00054">
    <property type="entry name" value="EGF_CA"/>
    <property type="match status" value="1"/>
</dbReference>
<keyword evidence="14 20" id="KW-0472">Membrane</keyword>
<name>A0A8B9EL91_ANSCY</name>
<keyword evidence="6 20" id="KW-0812">Transmembrane</keyword>
<dbReference type="PROSITE" id="PS50923">
    <property type="entry name" value="SUSHI"/>
    <property type="match status" value="4"/>
</dbReference>
<keyword evidence="8" id="KW-0732">Signal</keyword>
<feature type="domain" description="Sushi" evidence="23">
    <location>
        <begin position="550"/>
        <end position="611"/>
    </location>
</feature>
<evidence type="ECO:0000256" key="20">
    <source>
        <dbReference type="SAM" id="Phobius"/>
    </source>
</evidence>
<evidence type="ECO:0000256" key="19">
    <source>
        <dbReference type="SAM" id="MobiDB-lite"/>
    </source>
</evidence>
<protein>
    <recommendedName>
        <fullName evidence="26">Selectin P</fullName>
    </recommendedName>
</protein>
<evidence type="ECO:0000256" key="5">
    <source>
        <dbReference type="ARBA" id="ARBA00022659"/>
    </source>
</evidence>
<evidence type="ECO:0000256" key="1">
    <source>
        <dbReference type="ARBA" id="ARBA00004251"/>
    </source>
</evidence>
<dbReference type="PANTHER" id="PTHR45656">
    <property type="entry name" value="PROTEIN CBR-CLEC-78"/>
    <property type="match status" value="1"/>
</dbReference>
<keyword evidence="11" id="KW-0106">Calcium</keyword>
<feature type="disulfide bond" evidence="18">
    <location>
        <begin position="235"/>
        <end position="262"/>
    </location>
</feature>
<dbReference type="InterPro" id="IPR001881">
    <property type="entry name" value="EGF-like_Ca-bd_dom"/>
</dbReference>
<dbReference type="FunFam" id="2.10.70.10:FF:000001">
    <property type="entry name" value="Selectin P"/>
    <property type="match status" value="4"/>
</dbReference>
<dbReference type="GO" id="GO:0030246">
    <property type="term" value="F:carbohydrate binding"/>
    <property type="evidence" value="ECO:0007669"/>
    <property type="project" value="UniProtKB-KW"/>
</dbReference>
<keyword evidence="15 17" id="KW-1015">Disulfide bond</keyword>
<dbReference type="CDD" id="cd03592">
    <property type="entry name" value="CLECT_selectins_like"/>
    <property type="match status" value="1"/>
</dbReference>
<keyword evidence="9" id="KW-0430">Lectin</keyword>
<dbReference type="Gene3D" id="3.10.100.10">
    <property type="entry name" value="Mannose-Binding Protein A, subunit A"/>
    <property type="match status" value="1"/>
</dbReference>
<dbReference type="SUPFAM" id="SSF57535">
    <property type="entry name" value="Complement control module/SCR domain"/>
    <property type="match status" value="4"/>
</dbReference>
<evidence type="ECO:0000256" key="9">
    <source>
        <dbReference type="ARBA" id="ARBA00022734"/>
    </source>
</evidence>
<dbReference type="Ensembl" id="ENSACDT00005026915.1">
    <property type="protein sequence ID" value="ENSACDP00005022489.1"/>
    <property type="gene ID" value="ENSACDG00005016298.1"/>
</dbReference>
<dbReference type="Gene3D" id="2.10.70.10">
    <property type="entry name" value="Complement Module, domain 1"/>
    <property type="match status" value="4"/>
</dbReference>
<keyword evidence="7" id="KW-0479">Metal-binding</keyword>
<evidence type="ECO:0000256" key="4">
    <source>
        <dbReference type="ARBA" id="ARBA00022536"/>
    </source>
</evidence>
<feature type="disulfide bond" evidence="18">
    <location>
        <begin position="206"/>
        <end position="249"/>
    </location>
</feature>
<dbReference type="PROSITE" id="PS50026">
    <property type="entry name" value="EGF_3"/>
    <property type="match status" value="1"/>
</dbReference>
<evidence type="ECO:0008006" key="26">
    <source>
        <dbReference type="Google" id="ProtNLM"/>
    </source>
</evidence>
<evidence type="ECO:0000256" key="13">
    <source>
        <dbReference type="ARBA" id="ARBA00022989"/>
    </source>
</evidence>
<accession>A0A8B9EL91</accession>
<feature type="domain" description="EGF-like" evidence="21">
    <location>
        <begin position="155"/>
        <end position="191"/>
    </location>
</feature>
<dbReference type="Proteomes" id="UP000694521">
    <property type="component" value="Unplaced"/>
</dbReference>
<evidence type="ECO:0000259" key="23">
    <source>
        <dbReference type="PROSITE" id="PS50923"/>
    </source>
</evidence>
<keyword evidence="4 17" id="KW-0245">EGF-like domain</keyword>
<evidence type="ECO:0000256" key="18">
    <source>
        <dbReference type="PROSITE-ProRule" id="PRU00302"/>
    </source>
</evidence>
<dbReference type="PROSITE" id="PS50041">
    <property type="entry name" value="C_TYPE_LECTIN_2"/>
    <property type="match status" value="1"/>
</dbReference>
<feature type="domain" description="C-type lectin" evidence="22">
    <location>
        <begin position="34"/>
        <end position="155"/>
    </location>
</feature>
<comment type="caution">
    <text evidence="17">Lacks conserved residue(s) required for the propagation of feature annotation.</text>
</comment>
<evidence type="ECO:0000256" key="8">
    <source>
        <dbReference type="ARBA" id="ARBA00022729"/>
    </source>
</evidence>
<feature type="domain" description="Sushi" evidence="23">
    <location>
        <begin position="204"/>
        <end position="264"/>
    </location>
</feature>
<dbReference type="InterPro" id="IPR016186">
    <property type="entry name" value="C-type_lectin-like/link_sf"/>
</dbReference>
<dbReference type="InterPro" id="IPR018378">
    <property type="entry name" value="C-type_lectin_CS"/>
</dbReference>
<dbReference type="InterPro" id="IPR000742">
    <property type="entry name" value="EGF"/>
</dbReference>
<keyword evidence="12" id="KW-0130">Cell adhesion</keyword>
<dbReference type="InterPro" id="IPR000436">
    <property type="entry name" value="Sushi_SCR_CCP_dom"/>
</dbReference>